<dbReference type="RefSeq" id="XP_004514504.1">
    <property type="nucleotide sequence ID" value="XM_004514447.1"/>
</dbReference>
<feature type="region of interest" description="Disordered" evidence="1">
    <location>
        <begin position="144"/>
        <end position="176"/>
    </location>
</feature>
<evidence type="ECO:0000313" key="3">
    <source>
        <dbReference type="RefSeq" id="XP_004514504.1"/>
    </source>
</evidence>
<sequence length="176" mass="19887">MDDCKPMSTPMHPTCSLNDDESGQKYDPKESHLIVVKRIFRYLKGITNLGMSYKKCFEYRLVGICDADYARDNLEMKFSSGNYTLLGNGVVAAPLEVDESIAPIFIEDNKEVIMEYLCLCQSCQVVAPMCLPLPHAEQVLAKKKKTMAPSPSIEEDEDVTTITNEDTKTPLRRKKR</sequence>
<feature type="region of interest" description="Disordered" evidence="1">
    <location>
        <begin position="1"/>
        <end position="25"/>
    </location>
</feature>
<proteinExistence type="predicted"/>
<reference evidence="3" key="1">
    <citation type="submission" date="2025-08" db="UniProtKB">
        <authorList>
            <consortium name="RefSeq"/>
        </authorList>
    </citation>
    <scope>IDENTIFICATION</scope>
    <source>
        <tissue evidence="3">Etiolated seedlings</tissue>
    </source>
</reference>
<dbReference type="AlphaFoldDB" id="A0A1S2Z3Q5"/>
<dbReference type="Proteomes" id="UP000087171">
    <property type="component" value="Unplaced"/>
</dbReference>
<organism evidence="2 3">
    <name type="scientific">Cicer arietinum</name>
    <name type="common">Chickpea</name>
    <name type="synonym">Garbanzo</name>
    <dbReference type="NCBI Taxonomy" id="3827"/>
    <lineage>
        <taxon>Eukaryota</taxon>
        <taxon>Viridiplantae</taxon>
        <taxon>Streptophyta</taxon>
        <taxon>Embryophyta</taxon>
        <taxon>Tracheophyta</taxon>
        <taxon>Spermatophyta</taxon>
        <taxon>Magnoliopsida</taxon>
        <taxon>eudicotyledons</taxon>
        <taxon>Gunneridae</taxon>
        <taxon>Pentapetalae</taxon>
        <taxon>rosids</taxon>
        <taxon>fabids</taxon>
        <taxon>Fabales</taxon>
        <taxon>Fabaceae</taxon>
        <taxon>Papilionoideae</taxon>
        <taxon>50 kb inversion clade</taxon>
        <taxon>NPAAA clade</taxon>
        <taxon>Hologalegina</taxon>
        <taxon>IRL clade</taxon>
        <taxon>Cicereae</taxon>
        <taxon>Cicer</taxon>
    </lineage>
</organism>
<protein>
    <submittedName>
        <fullName evidence="3">Uncharacterized protein LOC101502109</fullName>
    </submittedName>
</protein>
<evidence type="ECO:0000313" key="2">
    <source>
        <dbReference type="Proteomes" id="UP000087171"/>
    </source>
</evidence>
<keyword evidence="2" id="KW-1185">Reference proteome</keyword>
<gene>
    <name evidence="3" type="primary">LOC101502109</name>
</gene>
<accession>A0A1S2Z3Q5</accession>
<evidence type="ECO:0000256" key="1">
    <source>
        <dbReference type="SAM" id="MobiDB-lite"/>
    </source>
</evidence>
<dbReference type="eggNOG" id="KOG0017">
    <property type="taxonomic scope" value="Eukaryota"/>
</dbReference>
<name>A0A1S2Z3Q5_CICAR</name>
<dbReference type="PaxDb" id="3827-XP_004514504.1"/>